<evidence type="ECO:0000313" key="2">
    <source>
        <dbReference type="EMBL" id="TWT36130.1"/>
    </source>
</evidence>
<comment type="caution">
    <text evidence="2">The sequence shown here is derived from an EMBL/GenBank/DDBJ whole genome shotgun (WGS) entry which is preliminary data.</text>
</comment>
<gene>
    <name evidence="2" type="ORF">KOR34_10290</name>
</gene>
<feature type="compositionally biased region" description="Basic and acidic residues" evidence="1">
    <location>
        <begin position="152"/>
        <end position="172"/>
    </location>
</feature>
<dbReference type="RefSeq" id="WP_146562798.1">
    <property type="nucleotide sequence ID" value="NZ_SIHJ01000001.1"/>
</dbReference>
<dbReference type="AlphaFoldDB" id="A0A5C5VDY6"/>
<name>A0A5C5VDY6_9BACT</name>
<organism evidence="2 3">
    <name type="scientific">Posidoniimonas corsicana</name>
    <dbReference type="NCBI Taxonomy" id="1938618"/>
    <lineage>
        <taxon>Bacteria</taxon>
        <taxon>Pseudomonadati</taxon>
        <taxon>Planctomycetota</taxon>
        <taxon>Planctomycetia</taxon>
        <taxon>Pirellulales</taxon>
        <taxon>Lacipirellulaceae</taxon>
        <taxon>Posidoniimonas</taxon>
    </lineage>
</organism>
<feature type="region of interest" description="Disordered" evidence="1">
    <location>
        <begin position="150"/>
        <end position="172"/>
    </location>
</feature>
<sequence>MNKPQANNLERVVSSAVAALVAMALTGCPSPPPAEEHADHAEFKVPTTLAEAHEQLEHMGADIKAAFDADKPGDAHDALHDIGSVIKALPALAEKAGVEAADEAKAVADDLMDGFSKLDGVLHGGDKVAWSDISEKVDVAMAKIASWLPEGAGHEAHDHGDEDHDEEAGHDR</sequence>
<evidence type="ECO:0000256" key="1">
    <source>
        <dbReference type="SAM" id="MobiDB-lite"/>
    </source>
</evidence>
<evidence type="ECO:0000313" key="3">
    <source>
        <dbReference type="Proteomes" id="UP000316714"/>
    </source>
</evidence>
<dbReference type="OrthoDB" id="288838at2"/>
<dbReference type="Proteomes" id="UP000316714">
    <property type="component" value="Unassembled WGS sequence"/>
</dbReference>
<keyword evidence="3" id="KW-1185">Reference proteome</keyword>
<accession>A0A5C5VDY6</accession>
<proteinExistence type="predicted"/>
<dbReference type="EMBL" id="SIHJ01000001">
    <property type="protein sequence ID" value="TWT36130.1"/>
    <property type="molecule type" value="Genomic_DNA"/>
</dbReference>
<protein>
    <submittedName>
        <fullName evidence="2">Uncharacterized protein</fullName>
    </submittedName>
</protein>
<dbReference type="PROSITE" id="PS51257">
    <property type="entry name" value="PROKAR_LIPOPROTEIN"/>
    <property type="match status" value="1"/>
</dbReference>
<reference evidence="2 3" key="1">
    <citation type="submission" date="2019-02" db="EMBL/GenBank/DDBJ databases">
        <title>Deep-cultivation of Planctomycetes and their phenomic and genomic characterization uncovers novel biology.</title>
        <authorList>
            <person name="Wiegand S."/>
            <person name="Jogler M."/>
            <person name="Boedeker C."/>
            <person name="Pinto D."/>
            <person name="Vollmers J."/>
            <person name="Rivas-Marin E."/>
            <person name="Kohn T."/>
            <person name="Peeters S.H."/>
            <person name="Heuer A."/>
            <person name="Rast P."/>
            <person name="Oberbeckmann S."/>
            <person name="Bunk B."/>
            <person name="Jeske O."/>
            <person name="Meyerdierks A."/>
            <person name="Storesund J.E."/>
            <person name="Kallscheuer N."/>
            <person name="Luecker S."/>
            <person name="Lage O.M."/>
            <person name="Pohl T."/>
            <person name="Merkel B.J."/>
            <person name="Hornburger P."/>
            <person name="Mueller R.-W."/>
            <person name="Bruemmer F."/>
            <person name="Labrenz M."/>
            <person name="Spormann A.M."/>
            <person name="Op Den Camp H."/>
            <person name="Overmann J."/>
            <person name="Amann R."/>
            <person name="Jetten M.S.M."/>
            <person name="Mascher T."/>
            <person name="Medema M.H."/>
            <person name="Devos D.P."/>
            <person name="Kaster A.-K."/>
            <person name="Ovreas L."/>
            <person name="Rohde M."/>
            <person name="Galperin M.Y."/>
            <person name="Jogler C."/>
        </authorList>
    </citation>
    <scope>NUCLEOTIDE SEQUENCE [LARGE SCALE GENOMIC DNA]</scope>
    <source>
        <strain evidence="2 3">KOR34</strain>
    </source>
</reference>